<dbReference type="SUPFAM" id="SSF52540">
    <property type="entry name" value="P-loop containing nucleoside triphosphate hydrolases"/>
    <property type="match status" value="1"/>
</dbReference>
<gene>
    <name evidence="10" type="ORF">FEM03_01905</name>
</gene>
<dbReference type="InterPro" id="IPR003439">
    <property type="entry name" value="ABC_transporter-like_ATP-bd"/>
</dbReference>
<evidence type="ECO:0000256" key="1">
    <source>
        <dbReference type="ARBA" id="ARBA00004417"/>
    </source>
</evidence>
<keyword evidence="6 10" id="KW-0067">ATP-binding</keyword>
<comment type="subcellular location">
    <subcellularLocation>
        <location evidence="1">Cell inner membrane</location>
        <topology evidence="1">Peripheral membrane protein</topology>
    </subcellularLocation>
</comment>
<dbReference type="PROSITE" id="PS00211">
    <property type="entry name" value="ABC_TRANSPORTER_1"/>
    <property type="match status" value="1"/>
</dbReference>
<dbReference type="NCBIfam" id="TIGR01727">
    <property type="entry name" value="oligo_HPY"/>
    <property type="match status" value="1"/>
</dbReference>
<dbReference type="Pfam" id="PF08352">
    <property type="entry name" value="oligo_HPY"/>
    <property type="match status" value="1"/>
</dbReference>
<dbReference type="Proteomes" id="UP000306196">
    <property type="component" value="Unassembled WGS sequence"/>
</dbReference>
<evidence type="ECO:0000256" key="2">
    <source>
        <dbReference type="ARBA" id="ARBA00005417"/>
    </source>
</evidence>
<proteinExistence type="inferred from homology"/>
<dbReference type="GO" id="GO:0016887">
    <property type="term" value="F:ATP hydrolysis activity"/>
    <property type="evidence" value="ECO:0007669"/>
    <property type="project" value="InterPro"/>
</dbReference>
<dbReference type="InterPro" id="IPR050388">
    <property type="entry name" value="ABC_Ni/Peptide_Import"/>
</dbReference>
<reference evidence="10 11" key="1">
    <citation type="submission" date="2019-05" db="EMBL/GenBank/DDBJ databases">
        <title>Verrucobacter flavum gen. nov., sp. nov. a new member of the family Verrucomicrobiaceae.</title>
        <authorList>
            <person name="Szuroczki S."/>
            <person name="Abbaszade G."/>
            <person name="Szabo A."/>
            <person name="Felfoldi T."/>
            <person name="Schumann P."/>
            <person name="Boka K."/>
            <person name="Keki Z."/>
            <person name="Toumi M."/>
            <person name="Toth E."/>
        </authorList>
    </citation>
    <scope>NUCLEOTIDE SEQUENCE [LARGE SCALE GENOMIC DNA]</scope>
    <source>
        <strain evidence="10 11">MG-N-17</strain>
    </source>
</reference>
<dbReference type="InterPro" id="IPR013563">
    <property type="entry name" value="Oligopep_ABC_C"/>
</dbReference>
<evidence type="ECO:0000256" key="4">
    <source>
        <dbReference type="ARBA" id="ARBA00022475"/>
    </source>
</evidence>
<dbReference type="Pfam" id="PF18762">
    <property type="entry name" value="Kinase-PolyVal"/>
    <property type="match status" value="1"/>
</dbReference>
<dbReference type="GO" id="GO:0015833">
    <property type="term" value="P:peptide transport"/>
    <property type="evidence" value="ECO:0007669"/>
    <property type="project" value="InterPro"/>
</dbReference>
<dbReference type="OrthoDB" id="9809450at2"/>
<evidence type="ECO:0000256" key="7">
    <source>
        <dbReference type="ARBA" id="ARBA00023136"/>
    </source>
</evidence>
<keyword evidence="3" id="KW-0813">Transport</keyword>
<feature type="domain" description="ABC transporter" evidence="9">
    <location>
        <begin position="9"/>
        <end position="260"/>
    </location>
</feature>
<evidence type="ECO:0000259" key="9">
    <source>
        <dbReference type="PROSITE" id="PS50893"/>
    </source>
</evidence>
<evidence type="ECO:0000313" key="10">
    <source>
        <dbReference type="EMBL" id="TLD72850.1"/>
    </source>
</evidence>
<dbReference type="PANTHER" id="PTHR43297:SF2">
    <property type="entry name" value="DIPEPTIDE TRANSPORT ATP-BINDING PROTEIN DPPD"/>
    <property type="match status" value="1"/>
</dbReference>
<dbReference type="Gene3D" id="3.40.50.300">
    <property type="entry name" value="P-loop containing nucleotide triphosphate hydrolases"/>
    <property type="match status" value="1"/>
</dbReference>
<dbReference type="GO" id="GO:0005524">
    <property type="term" value="F:ATP binding"/>
    <property type="evidence" value="ECO:0007669"/>
    <property type="project" value="UniProtKB-KW"/>
</dbReference>
<evidence type="ECO:0000256" key="8">
    <source>
        <dbReference type="SAM" id="MobiDB-lite"/>
    </source>
</evidence>
<dbReference type="PANTHER" id="PTHR43297">
    <property type="entry name" value="OLIGOPEPTIDE TRANSPORT ATP-BINDING PROTEIN APPD"/>
    <property type="match status" value="1"/>
</dbReference>
<feature type="region of interest" description="Disordered" evidence="8">
    <location>
        <begin position="341"/>
        <end position="380"/>
    </location>
</feature>
<dbReference type="RefSeq" id="WP_138084473.1">
    <property type="nucleotide sequence ID" value="NZ_VAUV01000001.1"/>
</dbReference>
<keyword evidence="7" id="KW-0472">Membrane</keyword>
<protein>
    <submittedName>
        <fullName evidence="10">ABC transporter ATP-binding protein</fullName>
    </submittedName>
</protein>
<keyword evidence="4" id="KW-1003">Cell membrane</keyword>
<evidence type="ECO:0000256" key="5">
    <source>
        <dbReference type="ARBA" id="ARBA00022741"/>
    </source>
</evidence>
<evidence type="ECO:0000256" key="3">
    <source>
        <dbReference type="ARBA" id="ARBA00022448"/>
    </source>
</evidence>
<dbReference type="PROSITE" id="PS50893">
    <property type="entry name" value="ABC_TRANSPORTER_2"/>
    <property type="match status" value="1"/>
</dbReference>
<keyword evidence="5" id="KW-0547">Nucleotide-binding</keyword>
<dbReference type="CDD" id="cd03257">
    <property type="entry name" value="ABC_NikE_OppD_transporters"/>
    <property type="match status" value="1"/>
</dbReference>
<dbReference type="Pfam" id="PF00005">
    <property type="entry name" value="ABC_tran"/>
    <property type="match status" value="1"/>
</dbReference>
<name>A0A5R8KKQ9_9BACT</name>
<evidence type="ECO:0000313" key="11">
    <source>
        <dbReference type="Proteomes" id="UP000306196"/>
    </source>
</evidence>
<dbReference type="InterPro" id="IPR027417">
    <property type="entry name" value="P-loop_NTPase"/>
</dbReference>
<dbReference type="FunFam" id="3.40.50.300:FF:000016">
    <property type="entry name" value="Oligopeptide ABC transporter ATP-binding component"/>
    <property type="match status" value="1"/>
</dbReference>
<dbReference type="GO" id="GO:0005886">
    <property type="term" value="C:plasma membrane"/>
    <property type="evidence" value="ECO:0007669"/>
    <property type="project" value="UniProtKB-SubCell"/>
</dbReference>
<evidence type="ECO:0000256" key="6">
    <source>
        <dbReference type="ARBA" id="ARBA00022840"/>
    </source>
</evidence>
<sequence length="564" mass="62081">MSKHGDHILEVRDLVTSFDTDAGRLTAVDGISFNVPRGKTMGIVGESGCGKSVTAFSITRLLPQPHGKILGGSVKFEGQELTSLPLPKMQHLRGNEISMIFQEPMTALNPVQRVGRQLAEAILLHTKCSKSEVLAKSVEMFRQVRIPDPEQRLGEYPHQLSGGMRQRVMIAMALINRPKLLIADEPTTALDVTVQAQILELIADLQKEMGMSVVLITHDLGVIAEMCDEVAVMYAGRIVEQAPVRELFANPQHAYTRGLLESMPKLENVPKTRLPAIPGNVPSIENFVAGCRFAARSRREHLPEHLSVRPPFAEISPDHWVEKCPVCAGNEIANASGVSYNLSHEQDSGTDPRGALESAQSHLGRGQGANRQEPDSADRTRQLKNEFDSIVAWAKGAGRLIPADRYQTPEESGAEHRVYFDPEQSSAIKITNANRAGMSYPDGEPHAGLPAEYLERWRLHNLIFADDVTLEGVIQSPAGVALVVRQCWINGTVPEVWQIADFMNELGFQATLLQECYYRAADDLAVMDCHDGNFMLGDDGMVYPIDVIPLRPDANLKQRLGISS</sequence>
<dbReference type="EMBL" id="VAUV01000001">
    <property type="protein sequence ID" value="TLD72850.1"/>
    <property type="molecule type" value="Genomic_DNA"/>
</dbReference>
<keyword evidence="11" id="KW-1185">Reference proteome</keyword>
<comment type="caution">
    <text evidence="10">The sequence shown here is derived from an EMBL/GenBank/DDBJ whole genome shotgun (WGS) entry which is preliminary data.</text>
</comment>
<dbReference type="SMART" id="SM00382">
    <property type="entry name" value="AAA"/>
    <property type="match status" value="1"/>
</dbReference>
<dbReference type="AlphaFoldDB" id="A0A5R8KKQ9"/>
<dbReference type="InterPro" id="IPR041055">
    <property type="entry name" value="Kinase-PolyVal"/>
</dbReference>
<comment type="similarity">
    <text evidence="2">Belongs to the ABC transporter superfamily.</text>
</comment>
<accession>A0A5R8KKQ9</accession>
<dbReference type="InterPro" id="IPR003593">
    <property type="entry name" value="AAA+_ATPase"/>
</dbReference>
<organism evidence="10 11">
    <name type="scientific">Phragmitibacter flavus</name>
    <dbReference type="NCBI Taxonomy" id="2576071"/>
    <lineage>
        <taxon>Bacteria</taxon>
        <taxon>Pseudomonadati</taxon>
        <taxon>Verrucomicrobiota</taxon>
        <taxon>Verrucomicrobiia</taxon>
        <taxon>Verrucomicrobiales</taxon>
        <taxon>Verrucomicrobiaceae</taxon>
        <taxon>Phragmitibacter</taxon>
    </lineage>
</organism>
<dbReference type="InterPro" id="IPR017871">
    <property type="entry name" value="ABC_transporter-like_CS"/>
</dbReference>